<dbReference type="EMBL" id="JBHTAS010000001">
    <property type="protein sequence ID" value="MFC7139719.1"/>
    <property type="molecule type" value="Genomic_DNA"/>
</dbReference>
<dbReference type="GeneID" id="78819980"/>
<evidence type="ECO:0000313" key="2">
    <source>
        <dbReference type="EMBL" id="MFC7139719.1"/>
    </source>
</evidence>
<dbReference type="Gene3D" id="3.30.160.60">
    <property type="entry name" value="Classic Zinc Finger"/>
    <property type="match status" value="1"/>
</dbReference>
<dbReference type="RefSeq" id="WP_274325298.1">
    <property type="nucleotide sequence ID" value="NZ_CP118158.1"/>
</dbReference>
<dbReference type="PROSITE" id="PS00028">
    <property type="entry name" value="ZINC_FINGER_C2H2_1"/>
    <property type="match status" value="1"/>
</dbReference>
<comment type="caution">
    <text evidence="2">The sequence shown here is derived from an EMBL/GenBank/DDBJ whole genome shotgun (WGS) entry which is preliminary data.</text>
</comment>
<dbReference type="InterPro" id="IPR013087">
    <property type="entry name" value="Znf_C2H2_type"/>
</dbReference>
<sequence length="67" mass="7643">MAEIWPCPYCEKVFLEETPLRTHSSRMHNEYLRRGDADPEELPSIEGEFSGSPEVAKYSLRGIPSSD</sequence>
<protein>
    <recommendedName>
        <fullName evidence="1">C2H2-type domain-containing protein</fullName>
    </recommendedName>
</protein>
<feature type="domain" description="C2H2-type" evidence="1">
    <location>
        <begin position="5"/>
        <end position="28"/>
    </location>
</feature>
<keyword evidence="3" id="KW-1185">Reference proteome</keyword>
<gene>
    <name evidence="2" type="ORF">ACFQMA_07685</name>
</gene>
<evidence type="ECO:0000259" key="1">
    <source>
        <dbReference type="PROSITE" id="PS50157"/>
    </source>
</evidence>
<accession>A0ABD5Y5Q9</accession>
<dbReference type="AlphaFoldDB" id="A0ABD5Y5Q9"/>
<dbReference type="PROSITE" id="PS50157">
    <property type="entry name" value="ZINC_FINGER_C2H2_2"/>
    <property type="match status" value="1"/>
</dbReference>
<name>A0ABD5Y5Q9_9EURY</name>
<dbReference type="Proteomes" id="UP001596432">
    <property type="component" value="Unassembled WGS sequence"/>
</dbReference>
<evidence type="ECO:0000313" key="3">
    <source>
        <dbReference type="Proteomes" id="UP001596432"/>
    </source>
</evidence>
<proteinExistence type="predicted"/>
<reference evidence="2 3" key="1">
    <citation type="journal article" date="2019" name="Int. J. Syst. Evol. Microbiol.">
        <title>The Global Catalogue of Microorganisms (GCM) 10K type strain sequencing project: providing services to taxonomists for standard genome sequencing and annotation.</title>
        <authorList>
            <consortium name="The Broad Institute Genomics Platform"/>
            <consortium name="The Broad Institute Genome Sequencing Center for Infectious Disease"/>
            <person name="Wu L."/>
            <person name="Ma J."/>
        </authorList>
    </citation>
    <scope>NUCLEOTIDE SEQUENCE [LARGE SCALE GENOMIC DNA]</scope>
    <source>
        <strain evidence="2 3">XZYJT29</strain>
    </source>
</reference>
<organism evidence="2 3">
    <name type="scientific">Halosimplex aquaticum</name>
    <dbReference type="NCBI Taxonomy" id="3026162"/>
    <lineage>
        <taxon>Archaea</taxon>
        <taxon>Methanobacteriati</taxon>
        <taxon>Methanobacteriota</taxon>
        <taxon>Stenosarchaea group</taxon>
        <taxon>Halobacteria</taxon>
        <taxon>Halobacteriales</taxon>
        <taxon>Haloarculaceae</taxon>
        <taxon>Halosimplex</taxon>
    </lineage>
</organism>